<dbReference type="EMBL" id="CP136051">
    <property type="protein sequence ID" value="WOK08394.1"/>
    <property type="molecule type" value="Genomic_DNA"/>
</dbReference>
<evidence type="ECO:0000313" key="10">
    <source>
        <dbReference type="Proteomes" id="UP001302349"/>
    </source>
</evidence>
<feature type="domain" description="ABC3 transporter permease C-terminal" evidence="7">
    <location>
        <begin position="691"/>
        <end position="804"/>
    </location>
</feature>
<dbReference type="PANTHER" id="PTHR30572">
    <property type="entry name" value="MEMBRANE COMPONENT OF TRANSPORTER-RELATED"/>
    <property type="match status" value="1"/>
</dbReference>
<feature type="transmembrane region" description="Helical" evidence="6">
    <location>
        <begin position="390"/>
        <end position="416"/>
    </location>
</feature>
<keyword evidence="2" id="KW-1003">Cell membrane</keyword>
<organism evidence="9 10">
    <name type="scientific">Imperialibacter roseus</name>
    <dbReference type="NCBI Taxonomy" id="1324217"/>
    <lineage>
        <taxon>Bacteria</taxon>
        <taxon>Pseudomonadati</taxon>
        <taxon>Bacteroidota</taxon>
        <taxon>Cytophagia</taxon>
        <taxon>Cytophagales</taxon>
        <taxon>Flammeovirgaceae</taxon>
        <taxon>Imperialibacter</taxon>
    </lineage>
</organism>
<name>A0ABZ0IVJ1_9BACT</name>
<dbReference type="InterPro" id="IPR050250">
    <property type="entry name" value="Macrolide_Exporter_MacB"/>
</dbReference>
<feature type="transmembrane region" description="Helical" evidence="6">
    <location>
        <begin position="777"/>
        <end position="797"/>
    </location>
</feature>
<feature type="transmembrane region" description="Helical" evidence="6">
    <location>
        <begin position="691"/>
        <end position="711"/>
    </location>
</feature>
<dbReference type="RefSeq" id="WP_317491035.1">
    <property type="nucleotide sequence ID" value="NZ_CP136051.1"/>
</dbReference>
<accession>A0ABZ0IVJ1</accession>
<dbReference type="PANTHER" id="PTHR30572:SF18">
    <property type="entry name" value="ABC-TYPE MACROLIDE FAMILY EXPORT SYSTEM PERMEASE COMPONENT 2"/>
    <property type="match status" value="1"/>
</dbReference>
<evidence type="ECO:0000256" key="5">
    <source>
        <dbReference type="ARBA" id="ARBA00023136"/>
    </source>
</evidence>
<dbReference type="InterPro" id="IPR003838">
    <property type="entry name" value="ABC3_permease_C"/>
</dbReference>
<evidence type="ECO:0000259" key="7">
    <source>
        <dbReference type="Pfam" id="PF02687"/>
    </source>
</evidence>
<dbReference type="Pfam" id="PF02687">
    <property type="entry name" value="FtsX"/>
    <property type="match status" value="2"/>
</dbReference>
<evidence type="ECO:0000256" key="4">
    <source>
        <dbReference type="ARBA" id="ARBA00022989"/>
    </source>
</evidence>
<keyword evidence="4 6" id="KW-1133">Transmembrane helix</keyword>
<evidence type="ECO:0000256" key="2">
    <source>
        <dbReference type="ARBA" id="ARBA00022475"/>
    </source>
</evidence>
<feature type="domain" description="ABC3 transporter permease C-terminal" evidence="7">
    <location>
        <begin position="305"/>
        <end position="419"/>
    </location>
</feature>
<evidence type="ECO:0000256" key="6">
    <source>
        <dbReference type="SAM" id="Phobius"/>
    </source>
</evidence>
<feature type="transmembrane region" description="Helical" evidence="6">
    <location>
        <begin position="343"/>
        <end position="370"/>
    </location>
</feature>
<feature type="domain" description="MacB-like periplasmic core" evidence="8">
    <location>
        <begin position="475"/>
        <end position="626"/>
    </location>
</feature>
<feature type="domain" description="MacB-like periplasmic core" evidence="8">
    <location>
        <begin position="20"/>
        <end position="238"/>
    </location>
</feature>
<reference evidence="9 10" key="1">
    <citation type="journal article" date="2023" name="Microbiol. Resour. Announc.">
        <title>Complete Genome Sequence of Imperialibacter roseus strain P4T.</title>
        <authorList>
            <person name="Tizabi D.R."/>
            <person name="Bachvaroff T."/>
            <person name="Hill R.T."/>
        </authorList>
    </citation>
    <scope>NUCLEOTIDE SEQUENCE [LARGE SCALE GENOMIC DNA]</scope>
    <source>
        <strain evidence="9 10">P4T</strain>
    </source>
</reference>
<evidence type="ECO:0000259" key="8">
    <source>
        <dbReference type="Pfam" id="PF12704"/>
    </source>
</evidence>
<dbReference type="Proteomes" id="UP001302349">
    <property type="component" value="Chromosome"/>
</dbReference>
<feature type="transmembrane region" description="Helical" evidence="6">
    <location>
        <begin position="441"/>
        <end position="462"/>
    </location>
</feature>
<feature type="transmembrane region" description="Helical" evidence="6">
    <location>
        <begin position="21"/>
        <end position="43"/>
    </location>
</feature>
<proteinExistence type="predicted"/>
<keyword evidence="3 6" id="KW-0812">Transmembrane</keyword>
<sequence length="811" mass="89754">MLRNYFIIALRHLSRNKVFSLINLVGLSIGLATFLVIFIFVSFHKGFDQYHADADRIVRLGMKVKLGGELITMPSVGAPAATVFEQEIPEVEEATRIYGRPYFKFDITLGDKNFPGEQGMYADPDFFSFFSIPVIAGDPATILSSQKSVVLTQSMVQKYFGTNATPASVVGKMLEVKEKGTVQVTGVCADVPAQTHFDFDILLSMDMNPLSESHYWMADGFYTFVKLAKGGSVESLYDKFPTFTDKYIGPEVQEFLGVSFSEFLASGGSFEFNTMPLEDIHLWSHAENELGTNVNGTYINVFLGIGLLILLLAVINFINLSAASNIQRLKEVGVRKVMGARRAALVMQFMTEAVLITSVAFGLGFTLQQVATPLISQYFGVSMGQEGTSLVWYIAVACSGSLLIGMAAGLYPALLLSTTKTISALKGQTSATSSKGRMRNVLMVLQFSITIGLLSSVLVILAQVHYLQTKPLGYEKDQIMLIEDVDLLGEGRNSLRQELEKLPGVEAVSITGYVPSGPREFERNAMQDLTLENPETHRVTHVGVDEHFLSVMNMKLLSGRNFSREYGDEASNVIINASMSRSFGWDVASGEALGKTVTEVDHNENFTVIGIVDDFHIFNMNEAISPFFFRYSSNGFMAAVRFDSDKLALLNDELPKLWSEFSQEPMGQSYLNEYFVRNFEEEKKISSLFEVFTVLAIVLSGMGLFAITAFVTHQRTKEIGIRKVLGAEGIRLFVMLSKGVVAMLLIAACLCIPTVYYGMEQWLQSYPYRISVPAWAFGLPVLGIVAFALLVSGWHILKVIRINPVESLRDE</sequence>
<protein>
    <submittedName>
        <fullName evidence="9">ABC transporter permease</fullName>
    </submittedName>
</protein>
<dbReference type="Pfam" id="PF12704">
    <property type="entry name" value="MacB_PCD"/>
    <property type="match status" value="2"/>
</dbReference>
<gene>
    <name evidence="9" type="ORF">RT717_07045</name>
</gene>
<keyword evidence="10" id="KW-1185">Reference proteome</keyword>
<comment type="subcellular location">
    <subcellularLocation>
        <location evidence="1">Cell membrane</location>
        <topology evidence="1">Multi-pass membrane protein</topology>
    </subcellularLocation>
</comment>
<evidence type="ECO:0000256" key="3">
    <source>
        <dbReference type="ARBA" id="ARBA00022692"/>
    </source>
</evidence>
<feature type="transmembrane region" description="Helical" evidence="6">
    <location>
        <begin position="298"/>
        <end position="322"/>
    </location>
</feature>
<feature type="transmembrane region" description="Helical" evidence="6">
    <location>
        <begin position="732"/>
        <end position="757"/>
    </location>
</feature>
<evidence type="ECO:0000313" key="9">
    <source>
        <dbReference type="EMBL" id="WOK08394.1"/>
    </source>
</evidence>
<dbReference type="InterPro" id="IPR025857">
    <property type="entry name" value="MacB_PCD"/>
</dbReference>
<evidence type="ECO:0000256" key="1">
    <source>
        <dbReference type="ARBA" id="ARBA00004651"/>
    </source>
</evidence>
<keyword evidence="5 6" id="KW-0472">Membrane</keyword>